<protein>
    <recommendedName>
        <fullName evidence="6">F-box domain-containing protein</fullName>
    </recommendedName>
</protein>
<dbReference type="SUPFAM" id="SSF52047">
    <property type="entry name" value="RNI-like"/>
    <property type="match status" value="1"/>
</dbReference>
<dbReference type="InterPro" id="IPR001810">
    <property type="entry name" value="F-box_dom"/>
</dbReference>
<sequence length="624" mass="71768">MDKVNIRLHYGGTIVNDPIQIYIGGETKMLQIEVDKMSLFEIVDCAVEITSYTKGSFFIYIQIPHMPMEDSLIKMKNDEDVMKMLYVLGDKYDKYILEIFLNPLEAEAQSSSLKAHVSPTVSNIVSSDDDDELIDEECEVEKDNVLGHKSDTDDDEWETSVIAIDKVNKSEDLTQQELVKSILEKAPTVDVGSHSEVEGSVDDEHYSSYDDSDGDVNSPAYLQLYFASIQLKHPMMEAKSPSKRLSSDIITTFPQTIIEIILCLLPIKEAARTSILSRDWRYKWTTIPKLEFDMNTVSHGTSEETRTYGMTSARNNMDQRCKLFYAIHQVLLLRQGPIHEFTLAVEANRECFELDQIILHLSRNHALKKLTLELEDHNFYKLPLCAFSLHQLTDLDLSCVDLDRQPIFSGFANLRSLRLFQVDISADTLLYLLSNCPSLKSFTLLVENGGRNDDENCTVHKLFECLPVIEHLNIYMFILILMLVVDSVVKEFPTSLIHLKHVCLQEMRLANNELRFLCVLIKSSLNLEKISLQLYDSRNYDDDAIWFGILEEYSDVWLENLIELDIGQCNNYIEIEFVKFILARSPKLKKLRISYRAETIQEELEWLKILVQAPRVSLVEILVK</sequence>
<dbReference type="Pfam" id="PF24758">
    <property type="entry name" value="LRR_At5g56370"/>
    <property type="match status" value="1"/>
</dbReference>
<dbReference type="PANTHER" id="PTHR31639:SF315">
    <property type="entry name" value="LEUCINE-RICH REPEAT DOMAIN SUPERFAMILY, F-BOX-LIKE DOMAIN SUPERFAMILY"/>
    <property type="match status" value="1"/>
</dbReference>
<name>A0AAP0DSV8_9ASTR</name>
<accession>A0AAP0DSV8</accession>
<dbReference type="InterPro" id="IPR032675">
    <property type="entry name" value="LRR_dom_sf"/>
</dbReference>
<dbReference type="Proteomes" id="UP001408789">
    <property type="component" value="Unassembled WGS sequence"/>
</dbReference>
<dbReference type="Pfam" id="PF26130">
    <property type="entry name" value="PB1-like"/>
    <property type="match status" value="1"/>
</dbReference>
<evidence type="ECO:0000259" key="2">
    <source>
        <dbReference type="Pfam" id="PF24758"/>
    </source>
</evidence>
<reference evidence="4 5" key="1">
    <citation type="submission" date="2024-04" db="EMBL/GenBank/DDBJ databases">
        <title>The reference genome of an endangered Asteraceae, Deinandra increscens subsp. villosa, native to the Central Coast of California.</title>
        <authorList>
            <person name="Guilliams M."/>
            <person name="Hasenstab-Lehman K."/>
            <person name="Meyer R."/>
            <person name="Mcevoy S."/>
        </authorList>
    </citation>
    <scope>NUCLEOTIDE SEQUENCE [LARGE SCALE GENOMIC DNA]</scope>
    <source>
        <tissue evidence="4">Leaf</tissue>
    </source>
</reference>
<keyword evidence="5" id="KW-1185">Reference proteome</keyword>
<evidence type="ECO:0008006" key="6">
    <source>
        <dbReference type="Google" id="ProtNLM"/>
    </source>
</evidence>
<dbReference type="Pfam" id="PF00646">
    <property type="entry name" value="F-box"/>
    <property type="match status" value="1"/>
</dbReference>
<dbReference type="InterPro" id="IPR055411">
    <property type="entry name" value="LRR_FXL15/At3g58940/PEG3-like"/>
</dbReference>
<dbReference type="InterPro" id="IPR058594">
    <property type="entry name" value="PB1-like_dom_pln"/>
</dbReference>
<feature type="domain" description="F-box/LRR-repeat protein 15/At3g58940/PEG3-like LRR" evidence="2">
    <location>
        <begin position="363"/>
        <end position="448"/>
    </location>
</feature>
<feature type="domain" description="F-box" evidence="1">
    <location>
        <begin position="253"/>
        <end position="287"/>
    </location>
</feature>
<organism evidence="4 5">
    <name type="scientific">Deinandra increscens subsp. villosa</name>
    <dbReference type="NCBI Taxonomy" id="3103831"/>
    <lineage>
        <taxon>Eukaryota</taxon>
        <taxon>Viridiplantae</taxon>
        <taxon>Streptophyta</taxon>
        <taxon>Embryophyta</taxon>
        <taxon>Tracheophyta</taxon>
        <taxon>Spermatophyta</taxon>
        <taxon>Magnoliopsida</taxon>
        <taxon>eudicotyledons</taxon>
        <taxon>Gunneridae</taxon>
        <taxon>Pentapetalae</taxon>
        <taxon>asterids</taxon>
        <taxon>campanulids</taxon>
        <taxon>Asterales</taxon>
        <taxon>Asteraceae</taxon>
        <taxon>Asteroideae</taxon>
        <taxon>Heliantheae alliance</taxon>
        <taxon>Madieae</taxon>
        <taxon>Madiinae</taxon>
        <taxon>Deinandra</taxon>
    </lineage>
</organism>
<evidence type="ECO:0000313" key="4">
    <source>
        <dbReference type="EMBL" id="KAK9078397.1"/>
    </source>
</evidence>
<proteinExistence type="predicted"/>
<evidence type="ECO:0000313" key="5">
    <source>
        <dbReference type="Proteomes" id="UP001408789"/>
    </source>
</evidence>
<dbReference type="EMBL" id="JBCNJP010000006">
    <property type="protein sequence ID" value="KAK9078397.1"/>
    <property type="molecule type" value="Genomic_DNA"/>
</dbReference>
<dbReference type="SUPFAM" id="SSF81383">
    <property type="entry name" value="F-box domain"/>
    <property type="match status" value="1"/>
</dbReference>
<dbReference type="PANTHER" id="PTHR31639">
    <property type="entry name" value="F-BOX PROTEIN-LIKE"/>
    <property type="match status" value="1"/>
</dbReference>
<feature type="domain" description="PB1-like" evidence="3">
    <location>
        <begin position="2"/>
        <end position="87"/>
    </location>
</feature>
<evidence type="ECO:0000259" key="3">
    <source>
        <dbReference type="Pfam" id="PF26130"/>
    </source>
</evidence>
<evidence type="ECO:0000259" key="1">
    <source>
        <dbReference type="Pfam" id="PF00646"/>
    </source>
</evidence>
<dbReference type="InterPro" id="IPR036047">
    <property type="entry name" value="F-box-like_dom_sf"/>
</dbReference>
<gene>
    <name evidence="4" type="ORF">SSX86_002454</name>
</gene>
<dbReference type="Gene3D" id="3.80.10.10">
    <property type="entry name" value="Ribonuclease Inhibitor"/>
    <property type="match status" value="2"/>
</dbReference>
<comment type="caution">
    <text evidence="4">The sequence shown here is derived from an EMBL/GenBank/DDBJ whole genome shotgun (WGS) entry which is preliminary data.</text>
</comment>
<dbReference type="AlphaFoldDB" id="A0AAP0DSV8"/>